<dbReference type="Pfam" id="PF19976">
    <property type="entry name" value="GAAD"/>
    <property type="match status" value="1"/>
</dbReference>
<organism evidence="8">
    <name type="scientific">Candidatus Kentrum sp. DK</name>
    <dbReference type="NCBI Taxonomy" id="2126562"/>
    <lineage>
        <taxon>Bacteria</taxon>
        <taxon>Pseudomonadati</taxon>
        <taxon>Pseudomonadota</taxon>
        <taxon>Gammaproteobacteria</taxon>
        <taxon>Candidatus Kentrum</taxon>
    </lineage>
</organism>
<dbReference type="InterPro" id="IPR029052">
    <property type="entry name" value="Metallo-depent_PP-like"/>
</dbReference>
<dbReference type="SUPFAM" id="SSF56300">
    <property type="entry name" value="Metallo-dependent phosphatases"/>
    <property type="match status" value="1"/>
</dbReference>
<proteinExistence type="inferred from homology"/>
<dbReference type="InterPro" id="IPR045533">
    <property type="entry name" value="GAAD"/>
</dbReference>
<evidence type="ECO:0000313" key="8">
    <source>
        <dbReference type="EMBL" id="VFJ49542.1"/>
    </source>
</evidence>
<feature type="domain" description="GTPase-associated adaptor" evidence="7">
    <location>
        <begin position="372"/>
        <end position="432"/>
    </location>
</feature>
<dbReference type="PANTHER" id="PTHR42988">
    <property type="entry name" value="PHOSPHOHYDROLASE"/>
    <property type="match status" value="1"/>
</dbReference>
<gene>
    <name evidence="8" type="ORF">BECKDK2373C_GA0170839_102626</name>
</gene>
<evidence type="ECO:0000259" key="6">
    <source>
        <dbReference type="Pfam" id="PF00149"/>
    </source>
</evidence>
<dbReference type="EMBL" id="CAADEY010000026">
    <property type="protein sequence ID" value="VFJ49542.1"/>
    <property type="molecule type" value="Genomic_DNA"/>
</dbReference>
<keyword evidence="1" id="KW-0479">Metal-binding</keyword>
<dbReference type="PANTHER" id="PTHR42988:SF2">
    <property type="entry name" value="CYCLIC NUCLEOTIDE PHOSPHODIESTERASE CBUA0032-RELATED"/>
    <property type="match status" value="1"/>
</dbReference>
<feature type="region of interest" description="Disordered" evidence="5">
    <location>
        <begin position="345"/>
        <end position="368"/>
    </location>
</feature>
<accession>A0A450SBC4</accession>
<keyword evidence="2" id="KW-0378">Hydrolase</keyword>
<evidence type="ECO:0000256" key="5">
    <source>
        <dbReference type="SAM" id="MobiDB-lite"/>
    </source>
</evidence>
<dbReference type="AlphaFoldDB" id="A0A450SBC4"/>
<dbReference type="Gene3D" id="3.60.21.10">
    <property type="match status" value="1"/>
</dbReference>
<protein>
    <submittedName>
        <fullName evidence="8">3',5'-cyclic AMP phosphodiesterase CpdA</fullName>
    </submittedName>
</protein>
<dbReference type="InterPro" id="IPR004843">
    <property type="entry name" value="Calcineurin-like_PHP"/>
</dbReference>
<evidence type="ECO:0000259" key="7">
    <source>
        <dbReference type="Pfam" id="PF19976"/>
    </source>
</evidence>
<dbReference type="GO" id="GO:0016787">
    <property type="term" value="F:hydrolase activity"/>
    <property type="evidence" value="ECO:0007669"/>
    <property type="project" value="UniProtKB-KW"/>
</dbReference>
<feature type="domain" description="Calcineurin-like phosphoesterase" evidence="6">
    <location>
        <begin position="1"/>
        <end position="245"/>
    </location>
</feature>
<comment type="similarity">
    <text evidence="4">Belongs to the cyclic nucleotide phosphodiesterase class-III family.</text>
</comment>
<evidence type="ECO:0000256" key="1">
    <source>
        <dbReference type="ARBA" id="ARBA00022723"/>
    </source>
</evidence>
<feature type="compositionally biased region" description="Basic and acidic residues" evidence="5">
    <location>
        <begin position="349"/>
        <end position="359"/>
    </location>
</feature>
<evidence type="ECO:0000256" key="2">
    <source>
        <dbReference type="ARBA" id="ARBA00022801"/>
    </source>
</evidence>
<evidence type="ECO:0000256" key="3">
    <source>
        <dbReference type="ARBA" id="ARBA00023004"/>
    </source>
</evidence>
<dbReference type="Pfam" id="PF00149">
    <property type="entry name" value="Metallophos"/>
    <property type="match status" value="1"/>
</dbReference>
<name>A0A450SBC4_9GAMM</name>
<dbReference type="GO" id="GO:0046872">
    <property type="term" value="F:metal ion binding"/>
    <property type="evidence" value="ECO:0007669"/>
    <property type="project" value="UniProtKB-KW"/>
</dbReference>
<keyword evidence="3" id="KW-0408">Iron</keyword>
<evidence type="ECO:0000256" key="4">
    <source>
        <dbReference type="ARBA" id="ARBA00025742"/>
    </source>
</evidence>
<reference evidence="8" key="1">
    <citation type="submission" date="2019-02" db="EMBL/GenBank/DDBJ databases">
        <authorList>
            <person name="Gruber-Vodicka R. H."/>
            <person name="Seah K. B. B."/>
        </authorList>
    </citation>
    <scope>NUCLEOTIDE SEQUENCE</scope>
    <source>
        <strain evidence="8">BECK_DK161</strain>
    </source>
</reference>
<dbReference type="InterPro" id="IPR050884">
    <property type="entry name" value="CNP_phosphodiesterase-III"/>
</dbReference>
<sequence>MLLLHISDIHFRAPDCTTPHLDPERPFRARLLQDVENRIATLGPVGAILVTGDVAYNGDPVEYDTAFRWLEELAGACGCPLERVYVVPGNHDVDRNIAREPAVREAQQAIRDAESHHRERTLRDRFSDTDASHALLKPLTAYNDFAKRFGCQVYPPERLYWKQDLALDNGVWLRIHGLTSTLLSGDKDTRGSLYLSPLQTVLDPVDNVVNLVMCHHPPDWFMDYDDVNDAICSRAAIHLFGHNHRQRITDSSDYIRFSAGAVNPDRHEPGWEPGYNLIDVKIAGESMDRNLDIEAHVLRWQSSPEKFVLKQTRRGEEVFRHRIPVPDRPYTPQATGDTNVPITTVDSVPVHDEPTHDGNDGPDGEAAMSNESTRNLVFRFWNLTISQRREIARKLGLITEDELSLPESERYGRALIRAAERGQLNEIAGEIRKREKNSG</sequence>